<dbReference type="Gene3D" id="2.40.10.170">
    <property type="match status" value="1"/>
</dbReference>
<dbReference type="GO" id="GO:0003678">
    <property type="term" value="F:DNA helicase activity"/>
    <property type="evidence" value="ECO:0007669"/>
    <property type="project" value="TreeGrafter"/>
</dbReference>
<keyword evidence="7 13" id="KW-0067">ATP-binding</keyword>
<accession>A0A1G9N3Q9</accession>
<dbReference type="SMART" id="SM00982">
    <property type="entry name" value="TRCF"/>
    <property type="match status" value="1"/>
</dbReference>
<dbReference type="GO" id="GO:0005524">
    <property type="term" value="F:ATP binding"/>
    <property type="evidence" value="ECO:0007669"/>
    <property type="project" value="UniProtKB-UniRule"/>
</dbReference>
<keyword evidence="9 13" id="KW-0234">DNA repair</keyword>
<dbReference type="Pfam" id="PF02559">
    <property type="entry name" value="CarD_TRCF_RID"/>
    <property type="match status" value="1"/>
</dbReference>
<dbReference type="Pfam" id="PF17757">
    <property type="entry name" value="UvrB_inter"/>
    <property type="match status" value="1"/>
</dbReference>
<keyword evidence="2 13" id="KW-0963">Cytoplasm</keyword>
<dbReference type="Pfam" id="PF21132">
    <property type="entry name" value="MFD_D3"/>
    <property type="match status" value="1"/>
</dbReference>
<dbReference type="GO" id="GO:0016787">
    <property type="term" value="F:hydrolase activity"/>
    <property type="evidence" value="ECO:0007669"/>
    <property type="project" value="UniProtKB-KW"/>
</dbReference>
<dbReference type="PROSITE" id="PS51192">
    <property type="entry name" value="HELICASE_ATP_BIND_1"/>
    <property type="match status" value="1"/>
</dbReference>
<keyword evidence="4 13" id="KW-0227">DNA damage</keyword>
<proteinExistence type="inferred from homology"/>
<evidence type="ECO:0000256" key="1">
    <source>
        <dbReference type="ARBA" id="ARBA00004496"/>
    </source>
</evidence>
<dbReference type="InterPro" id="IPR036101">
    <property type="entry name" value="CarD-like/TRCF_RID_sf"/>
</dbReference>
<sequence>MDPSQDTTDIAHATTRSLIQQIQSGTRRLEVHGLVGSAGAYLLSTLLRESTTPLFILTPDQKSAEQLADDLAFYWGEPEQICMFPQWEVPPFEPLSPHPEVEARRIATLFALLEGRARAVVLPVRAAMQRLIARPILADLSLRLIAEDEYERAALLERLSELGYQATPLCEDRGTFSVRGDILDLFPPTCSEPVRVEFFGDYIERMRPFDPATQRSREQQLNELMVLPARELVLAGSHWETFARAFKERCDALDIPRSRREQLLEALREGLLPPGSHFLLPFNYPGLETFFDYAGQGTWVLADPAAVEQEADTFAAEALTGAARAAAKADPYPEWQSLYLSAADLEKNLRPHPRIDFCGLQLYRLQEDRVRCRFNAVANADLRAALRQEGGTLRPLVEHLQEWRAQGWKVLLACHQRGQAERLRDLLAEHQIALPFDPAAGFAHARRGEILLVLGELSAGLRLPDERLAVVTEEEVFGARVRRRGRSEARARAMLSTLAELREGDYIVHTDHGIGIYRGLRHLELNQMQGDFLHLEYAGGDKLYLPVDRIEKVQKYVAGEGHTPRLDKMGGQGWEKARLRARAAAEELARELLHIYARREMAEAFQFSAPDRLYREFEAAFPFEETPDQQQAIDEVLSDMAQQRPMDRIVCGDVGYGKTEVAIRAAFKAVEDGKQVALLVPTTVLARQHWQTFRERLADYPLTVEMISRFRSPAEVREILERAAAGRVDILIGTHRLIQRDVKFKDLGLLIIDEEQRFGVSHKEKLKKMRAAVDVLTLTATPIPRTLHMSLAGLRDLSVIDTPPVDRLAVRTYVTRFDDDVIRDAILRELRRGGQVFFVHNRVQSIGAMAEFVQTLVPEAKVSVGHGQMGEKQLEEVMVEFIEGRSNVLVCSTIIENGLDIPRANTIIINRADCFGLAQLYQLRGRVGRSRHRAYAYLLIPGEATLTRDARERLRILQELSDLGAGFRIASHDLELRGAGDLLGGNQSGQIAAIGFEMYTELLEETIAELKGFAREEKIDPEIRLGLSAFLPEKYMPDPNQRLVFYKKLAAAEDEDTIYTLADELRDRYGELPEPALLLLEVMKLRVLMKRLRVELAEYTGRHLLLGFQPDTPVPPEQILARLQDPRGGCSFTPDYRLSIDIGRMDRGEVLRLAKKELQGFCRL</sequence>
<dbReference type="NCBIfam" id="TIGR00580">
    <property type="entry name" value="mfd"/>
    <property type="match status" value="1"/>
</dbReference>
<dbReference type="SMART" id="SM00487">
    <property type="entry name" value="DEXDc"/>
    <property type="match status" value="1"/>
</dbReference>
<evidence type="ECO:0000256" key="13">
    <source>
        <dbReference type="HAMAP-Rule" id="MF_00969"/>
    </source>
</evidence>
<comment type="function">
    <text evidence="13">Couples transcription and DNA repair by recognizing RNA polymerase (RNAP) stalled at DNA lesions. Mediates ATP-dependent release of RNAP and its truncated transcript from the DNA, and recruitment of nucleotide excision repair machinery to the damaged site.</text>
</comment>
<feature type="domain" description="Helicase C-terminal" evidence="15">
    <location>
        <begin position="821"/>
        <end position="975"/>
    </location>
</feature>
<dbReference type="STRING" id="392333.SAMN05660860_01338"/>
<dbReference type="Proteomes" id="UP000182146">
    <property type="component" value="Unassembled WGS sequence"/>
</dbReference>
<dbReference type="Gene3D" id="3.40.50.300">
    <property type="entry name" value="P-loop containing nucleotide triphosphate hydrolases"/>
    <property type="match status" value="2"/>
</dbReference>
<evidence type="ECO:0000256" key="4">
    <source>
        <dbReference type="ARBA" id="ARBA00022763"/>
    </source>
</evidence>
<comment type="similarity">
    <text evidence="11 13">In the C-terminal section; belongs to the helicase family. RecG subfamily.</text>
</comment>
<dbReference type="OrthoDB" id="9804325at2"/>
<dbReference type="InterPro" id="IPR027417">
    <property type="entry name" value="P-loop_NTPase"/>
</dbReference>
<evidence type="ECO:0000313" key="17">
    <source>
        <dbReference type="Proteomes" id="UP000182146"/>
    </source>
</evidence>
<evidence type="ECO:0000256" key="8">
    <source>
        <dbReference type="ARBA" id="ARBA00023125"/>
    </source>
</evidence>
<dbReference type="InterPro" id="IPR004576">
    <property type="entry name" value="Mfd"/>
</dbReference>
<dbReference type="PANTHER" id="PTHR47964:SF1">
    <property type="entry name" value="ATP-DEPENDENT DNA HELICASE HOMOLOG RECG, CHLOROPLASTIC"/>
    <property type="match status" value="1"/>
</dbReference>
<feature type="domain" description="Helicase ATP-binding" evidence="14">
    <location>
        <begin position="639"/>
        <end position="800"/>
    </location>
</feature>
<dbReference type="RefSeq" id="WP_052446050.1">
    <property type="nucleotide sequence ID" value="NZ_FNGU01000002.1"/>
</dbReference>
<dbReference type="PANTHER" id="PTHR47964">
    <property type="entry name" value="ATP-DEPENDENT DNA HELICASE HOMOLOG RECG, CHLOROPLASTIC"/>
    <property type="match status" value="1"/>
</dbReference>
<keyword evidence="3 13" id="KW-0547">Nucleotide-binding</keyword>
<evidence type="ECO:0000256" key="3">
    <source>
        <dbReference type="ARBA" id="ARBA00022741"/>
    </source>
</evidence>
<evidence type="ECO:0000256" key="6">
    <source>
        <dbReference type="ARBA" id="ARBA00022806"/>
    </source>
</evidence>
<dbReference type="InterPro" id="IPR041471">
    <property type="entry name" value="UvrB_inter"/>
</dbReference>
<dbReference type="InterPro" id="IPR011545">
    <property type="entry name" value="DEAD/DEAH_box_helicase_dom"/>
</dbReference>
<dbReference type="InterPro" id="IPR037235">
    <property type="entry name" value="TRCF-like_C_D7"/>
</dbReference>
<dbReference type="Pfam" id="PF00271">
    <property type="entry name" value="Helicase_C"/>
    <property type="match status" value="1"/>
</dbReference>
<organism evidence="16 17">
    <name type="scientific">Geoalkalibacter ferrihydriticus</name>
    <dbReference type="NCBI Taxonomy" id="392333"/>
    <lineage>
        <taxon>Bacteria</taxon>
        <taxon>Pseudomonadati</taxon>
        <taxon>Thermodesulfobacteriota</taxon>
        <taxon>Desulfuromonadia</taxon>
        <taxon>Desulfuromonadales</taxon>
        <taxon>Geoalkalibacteraceae</taxon>
        <taxon>Geoalkalibacter</taxon>
    </lineage>
</organism>
<dbReference type="SMART" id="SM00490">
    <property type="entry name" value="HELICc"/>
    <property type="match status" value="1"/>
</dbReference>
<evidence type="ECO:0000256" key="7">
    <source>
        <dbReference type="ARBA" id="ARBA00022840"/>
    </source>
</evidence>
<evidence type="ECO:0000256" key="9">
    <source>
        <dbReference type="ARBA" id="ARBA00023204"/>
    </source>
</evidence>
<dbReference type="EC" id="3.6.4.-" evidence="13"/>
<evidence type="ECO:0000256" key="5">
    <source>
        <dbReference type="ARBA" id="ARBA00022801"/>
    </source>
</evidence>
<dbReference type="Gene3D" id="3.90.1150.50">
    <property type="entry name" value="Transcription-repair-coupling factor, D7 domain"/>
    <property type="match status" value="1"/>
</dbReference>
<dbReference type="Gene3D" id="3.40.50.11180">
    <property type="match status" value="1"/>
</dbReference>
<name>A0A1G9N3Q9_9BACT</name>
<dbReference type="GO" id="GO:0003684">
    <property type="term" value="F:damaged DNA binding"/>
    <property type="evidence" value="ECO:0007669"/>
    <property type="project" value="InterPro"/>
</dbReference>
<dbReference type="FunFam" id="3.40.50.300:FF:000546">
    <property type="entry name" value="Transcription-repair-coupling factor"/>
    <property type="match status" value="1"/>
</dbReference>
<dbReference type="SUPFAM" id="SSF141259">
    <property type="entry name" value="CarD-like"/>
    <property type="match status" value="1"/>
</dbReference>
<comment type="subcellular location">
    <subcellularLocation>
        <location evidence="1 13">Cytoplasm</location>
    </subcellularLocation>
</comment>
<dbReference type="GO" id="GO:0005737">
    <property type="term" value="C:cytoplasm"/>
    <property type="evidence" value="ECO:0007669"/>
    <property type="project" value="UniProtKB-SubCell"/>
</dbReference>
<dbReference type="CDD" id="cd17991">
    <property type="entry name" value="DEXHc_TRCF"/>
    <property type="match status" value="1"/>
</dbReference>
<dbReference type="InterPro" id="IPR003711">
    <property type="entry name" value="CarD-like/TRCF_RID"/>
</dbReference>
<keyword evidence="8 13" id="KW-0238">DNA-binding</keyword>
<dbReference type="InterPro" id="IPR005118">
    <property type="entry name" value="TRCF_C"/>
</dbReference>
<dbReference type="Pfam" id="PF03461">
    <property type="entry name" value="TRCF"/>
    <property type="match status" value="1"/>
</dbReference>
<dbReference type="InterPro" id="IPR047112">
    <property type="entry name" value="RecG/Mfd"/>
</dbReference>
<dbReference type="EMBL" id="FNGU01000002">
    <property type="protein sequence ID" value="SDL81149.1"/>
    <property type="molecule type" value="Genomic_DNA"/>
</dbReference>
<evidence type="ECO:0000256" key="2">
    <source>
        <dbReference type="ARBA" id="ARBA00022490"/>
    </source>
</evidence>
<dbReference type="InterPro" id="IPR048635">
    <property type="entry name" value="MFD_D3"/>
</dbReference>
<dbReference type="AlphaFoldDB" id="A0A1G9N3Q9"/>
<dbReference type="Gene3D" id="3.30.2060.10">
    <property type="entry name" value="Penicillin-binding protein 1b domain"/>
    <property type="match status" value="1"/>
</dbReference>
<dbReference type="SMART" id="SM01058">
    <property type="entry name" value="CarD_TRCF"/>
    <property type="match status" value="1"/>
</dbReference>
<dbReference type="HAMAP" id="MF_00969">
    <property type="entry name" value="TRCF"/>
    <property type="match status" value="1"/>
</dbReference>
<evidence type="ECO:0000259" key="15">
    <source>
        <dbReference type="PROSITE" id="PS51194"/>
    </source>
</evidence>
<dbReference type="InterPro" id="IPR001650">
    <property type="entry name" value="Helicase_C-like"/>
</dbReference>
<dbReference type="InterPro" id="IPR014001">
    <property type="entry name" value="Helicase_ATP-bd"/>
</dbReference>
<evidence type="ECO:0000256" key="10">
    <source>
        <dbReference type="ARBA" id="ARBA00061104"/>
    </source>
</evidence>
<dbReference type="Pfam" id="PF00270">
    <property type="entry name" value="DEAD"/>
    <property type="match status" value="1"/>
</dbReference>
<keyword evidence="6" id="KW-0347">Helicase</keyword>
<dbReference type="PROSITE" id="PS51194">
    <property type="entry name" value="HELICASE_CTER"/>
    <property type="match status" value="1"/>
</dbReference>
<dbReference type="SUPFAM" id="SSF143517">
    <property type="entry name" value="TRCF domain-like"/>
    <property type="match status" value="1"/>
</dbReference>
<evidence type="ECO:0000313" key="16">
    <source>
        <dbReference type="EMBL" id="SDL81149.1"/>
    </source>
</evidence>
<protein>
    <recommendedName>
        <fullName evidence="12 13">Transcription-repair-coupling factor</fullName>
        <shortName evidence="13">TRCF</shortName>
        <ecNumber evidence="13">3.6.4.-</ecNumber>
    </recommendedName>
</protein>
<evidence type="ECO:0000256" key="12">
    <source>
        <dbReference type="ARBA" id="ARBA00070128"/>
    </source>
</evidence>
<dbReference type="GO" id="GO:0006355">
    <property type="term" value="P:regulation of DNA-templated transcription"/>
    <property type="evidence" value="ECO:0007669"/>
    <property type="project" value="UniProtKB-UniRule"/>
</dbReference>
<dbReference type="Gene3D" id="3.40.50.11140">
    <property type="match status" value="1"/>
</dbReference>
<reference evidence="16 17" key="1">
    <citation type="submission" date="2016-10" db="EMBL/GenBank/DDBJ databases">
        <authorList>
            <person name="de Groot N.N."/>
        </authorList>
    </citation>
    <scope>NUCLEOTIDE SEQUENCE [LARGE SCALE GENOMIC DNA]</scope>
    <source>
        <strain evidence="16 17">DSM 17813</strain>
    </source>
</reference>
<evidence type="ECO:0000256" key="11">
    <source>
        <dbReference type="ARBA" id="ARBA00061399"/>
    </source>
</evidence>
<dbReference type="SUPFAM" id="SSF52540">
    <property type="entry name" value="P-loop containing nucleoside triphosphate hydrolases"/>
    <property type="match status" value="4"/>
</dbReference>
<keyword evidence="5 13" id="KW-0378">Hydrolase</keyword>
<gene>
    <name evidence="13" type="primary">mfd</name>
    <name evidence="16" type="ORF">SAMN05660860_01338</name>
</gene>
<evidence type="ECO:0000259" key="14">
    <source>
        <dbReference type="PROSITE" id="PS51192"/>
    </source>
</evidence>
<comment type="similarity">
    <text evidence="10 13">In the N-terminal section; belongs to the UvrB family.</text>
</comment>
<dbReference type="GO" id="GO:0000716">
    <property type="term" value="P:transcription-coupled nucleotide-excision repair, DNA damage recognition"/>
    <property type="evidence" value="ECO:0007669"/>
    <property type="project" value="UniProtKB-UniRule"/>
</dbReference>